<evidence type="ECO:0000256" key="2">
    <source>
        <dbReference type="ARBA" id="ARBA00034247"/>
    </source>
</evidence>
<protein>
    <recommendedName>
        <fullName evidence="1">diguanylate cyclase</fullName>
        <ecNumber evidence="1">2.7.7.65</ecNumber>
    </recommendedName>
</protein>
<dbReference type="eggNOG" id="COG3706">
    <property type="taxonomic scope" value="Bacteria"/>
</dbReference>
<dbReference type="InterPro" id="IPR050469">
    <property type="entry name" value="Diguanylate_Cyclase"/>
</dbReference>
<dbReference type="HOGENOM" id="CLU_820972_0_0_12"/>
<organism evidence="5 6">
    <name type="scientific">Sediminispirochaeta smaragdinae (strain DSM 11293 / JCM 15392 / SEBR 4228)</name>
    <name type="common">Spirochaeta smaragdinae</name>
    <dbReference type="NCBI Taxonomy" id="573413"/>
    <lineage>
        <taxon>Bacteria</taxon>
        <taxon>Pseudomonadati</taxon>
        <taxon>Spirochaetota</taxon>
        <taxon>Spirochaetia</taxon>
        <taxon>Spirochaetales</taxon>
        <taxon>Spirochaetaceae</taxon>
        <taxon>Sediminispirochaeta</taxon>
    </lineage>
</organism>
<evidence type="ECO:0000256" key="1">
    <source>
        <dbReference type="ARBA" id="ARBA00012528"/>
    </source>
</evidence>
<dbReference type="Proteomes" id="UP000002318">
    <property type="component" value="Chromosome"/>
</dbReference>
<dbReference type="InterPro" id="IPR043128">
    <property type="entry name" value="Rev_trsase/Diguanyl_cyclase"/>
</dbReference>
<dbReference type="AlphaFoldDB" id="E1R2L6"/>
<dbReference type="OrthoDB" id="9779586at2"/>
<dbReference type="InterPro" id="IPR000160">
    <property type="entry name" value="GGDEF_dom"/>
</dbReference>
<gene>
    <name evidence="5" type="ordered locus">Spirs_3488</name>
</gene>
<dbReference type="InterPro" id="IPR029787">
    <property type="entry name" value="Nucleotide_cyclase"/>
</dbReference>
<feature type="domain" description="GGDEF" evidence="4">
    <location>
        <begin position="201"/>
        <end position="329"/>
    </location>
</feature>
<dbReference type="PANTHER" id="PTHR45138:SF9">
    <property type="entry name" value="DIGUANYLATE CYCLASE DGCM-RELATED"/>
    <property type="match status" value="1"/>
</dbReference>
<evidence type="ECO:0000259" key="4">
    <source>
        <dbReference type="PROSITE" id="PS50887"/>
    </source>
</evidence>
<dbReference type="GO" id="GO:0052621">
    <property type="term" value="F:diguanylate cyclase activity"/>
    <property type="evidence" value="ECO:0007669"/>
    <property type="project" value="UniProtKB-EC"/>
</dbReference>
<dbReference type="FunFam" id="3.30.70.270:FF:000001">
    <property type="entry name" value="Diguanylate cyclase domain protein"/>
    <property type="match status" value="1"/>
</dbReference>
<name>E1R2L6_SEDSS</name>
<dbReference type="SUPFAM" id="SSF55073">
    <property type="entry name" value="Nucleotide cyclase"/>
    <property type="match status" value="1"/>
</dbReference>
<dbReference type="EMBL" id="CP002116">
    <property type="protein sequence ID" value="ADK82576.1"/>
    <property type="molecule type" value="Genomic_DNA"/>
</dbReference>
<keyword evidence="3" id="KW-0812">Transmembrane</keyword>
<evidence type="ECO:0000313" key="6">
    <source>
        <dbReference type="Proteomes" id="UP000002318"/>
    </source>
</evidence>
<dbReference type="STRING" id="573413.Spirs_3488"/>
<sequence>MKPQKQGGKVLPSLLIAFLALAVIGMFAVHCASLKKEARTLVRLDTLRGLTQRIIHLELSGKNTLPLIGQADLIFASAPESARNEWEGLKADLRRYHTATQMEQALIATSITQSGELIWQELDPDRIPGSSILQDRQEWYWAIVAAVGTAAILFLVLFSRHFTPSQNYRQPLRDEQTGCYSRNYFYTKLQSEITRAERYGLPLSLIIFDIDHFRQLNEAYGRTIGDGLLKRLANLVASLLRDSDIFGRTGGEEFAVVVPHTDENSTAVLAEKLRGAIEGFPFDLPMKVTCSFGITSFKKGESWQDFFSRADEGLLLAKQEGRNRVSIAV</sequence>
<keyword evidence="3" id="KW-0472">Membrane</keyword>
<dbReference type="Pfam" id="PF00990">
    <property type="entry name" value="GGDEF"/>
    <property type="match status" value="1"/>
</dbReference>
<dbReference type="NCBIfam" id="TIGR00254">
    <property type="entry name" value="GGDEF"/>
    <property type="match status" value="1"/>
</dbReference>
<reference evidence="5 6" key="1">
    <citation type="journal article" date="2010" name="Stand. Genomic Sci.">
        <title>Complete genome sequence of Spirochaeta smaragdinae type strain (SEBR 4228).</title>
        <authorList>
            <person name="Mavromatis K."/>
            <person name="Yasawong M."/>
            <person name="Chertkov O."/>
            <person name="Lapidus A."/>
            <person name="Lucas S."/>
            <person name="Nolan M."/>
            <person name="Del Rio T.G."/>
            <person name="Tice H."/>
            <person name="Cheng J.F."/>
            <person name="Pitluck S."/>
            <person name="Liolios K."/>
            <person name="Ivanova N."/>
            <person name="Tapia R."/>
            <person name="Han C."/>
            <person name="Bruce D."/>
            <person name="Goodwin L."/>
            <person name="Pati A."/>
            <person name="Chen A."/>
            <person name="Palaniappan K."/>
            <person name="Land M."/>
            <person name="Hauser L."/>
            <person name="Chang Y.J."/>
            <person name="Jeffries C.D."/>
            <person name="Detter J.C."/>
            <person name="Rohde M."/>
            <person name="Brambilla E."/>
            <person name="Spring S."/>
            <person name="Goker M."/>
            <person name="Sikorski J."/>
            <person name="Woyke T."/>
            <person name="Bristow J."/>
            <person name="Eisen J.A."/>
            <person name="Markowitz V."/>
            <person name="Hugenholtz P."/>
            <person name="Klenk H.P."/>
            <person name="Kyrpides N.C."/>
        </authorList>
    </citation>
    <scope>NUCLEOTIDE SEQUENCE [LARGE SCALE GENOMIC DNA]</scope>
    <source>
        <strain evidence="6">DSM 11293 / JCM 15392 / SEBR 4228</strain>
    </source>
</reference>
<dbReference type="KEGG" id="ssm:Spirs_3488"/>
<dbReference type="EC" id="2.7.7.65" evidence="1"/>
<dbReference type="CDD" id="cd01949">
    <property type="entry name" value="GGDEF"/>
    <property type="match status" value="1"/>
</dbReference>
<evidence type="ECO:0000313" key="5">
    <source>
        <dbReference type="EMBL" id="ADK82576.1"/>
    </source>
</evidence>
<proteinExistence type="predicted"/>
<comment type="catalytic activity">
    <reaction evidence="2">
        <text>2 GTP = 3',3'-c-di-GMP + 2 diphosphate</text>
        <dbReference type="Rhea" id="RHEA:24898"/>
        <dbReference type="ChEBI" id="CHEBI:33019"/>
        <dbReference type="ChEBI" id="CHEBI:37565"/>
        <dbReference type="ChEBI" id="CHEBI:58805"/>
        <dbReference type="EC" id="2.7.7.65"/>
    </reaction>
</comment>
<keyword evidence="6" id="KW-1185">Reference proteome</keyword>
<dbReference type="PANTHER" id="PTHR45138">
    <property type="entry name" value="REGULATORY COMPONENTS OF SENSORY TRANSDUCTION SYSTEM"/>
    <property type="match status" value="1"/>
</dbReference>
<dbReference type="SMART" id="SM00267">
    <property type="entry name" value="GGDEF"/>
    <property type="match status" value="1"/>
</dbReference>
<keyword evidence="3" id="KW-1133">Transmembrane helix</keyword>
<evidence type="ECO:0000256" key="3">
    <source>
        <dbReference type="SAM" id="Phobius"/>
    </source>
</evidence>
<feature type="transmembrane region" description="Helical" evidence="3">
    <location>
        <begin position="139"/>
        <end position="159"/>
    </location>
</feature>
<dbReference type="PROSITE" id="PS50887">
    <property type="entry name" value="GGDEF"/>
    <property type="match status" value="1"/>
</dbReference>
<dbReference type="RefSeq" id="WP_013256035.1">
    <property type="nucleotide sequence ID" value="NC_014364.1"/>
</dbReference>
<accession>E1R2L6</accession>
<dbReference type="Gene3D" id="3.30.70.270">
    <property type="match status" value="1"/>
</dbReference>